<proteinExistence type="predicted"/>
<organism evidence="1 2">
    <name type="scientific">Zophobas morio</name>
    <dbReference type="NCBI Taxonomy" id="2755281"/>
    <lineage>
        <taxon>Eukaryota</taxon>
        <taxon>Metazoa</taxon>
        <taxon>Ecdysozoa</taxon>
        <taxon>Arthropoda</taxon>
        <taxon>Hexapoda</taxon>
        <taxon>Insecta</taxon>
        <taxon>Pterygota</taxon>
        <taxon>Neoptera</taxon>
        <taxon>Endopterygota</taxon>
        <taxon>Coleoptera</taxon>
        <taxon>Polyphaga</taxon>
        <taxon>Cucujiformia</taxon>
        <taxon>Tenebrionidae</taxon>
        <taxon>Zophobas</taxon>
    </lineage>
</organism>
<evidence type="ECO:0000313" key="2">
    <source>
        <dbReference type="Proteomes" id="UP001168821"/>
    </source>
</evidence>
<dbReference type="EMBL" id="JALNTZ010000007">
    <property type="protein sequence ID" value="KAJ3645167.1"/>
    <property type="molecule type" value="Genomic_DNA"/>
</dbReference>
<evidence type="ECO:0000313" key="1">
    <source>
        <dbReference type="EMBL" id="KAJ3645167.1"/>
    </source>
</evidence>
<gene>
    <name evidence="1" type="ORF">Zmor_022848</name>
</gene>
<name>A0AA38HXS4_9CUCU</name>
<dbReference type="AlphaFoldDB" id="A0AA38HXS4"/>
<protein>
    <submittedName>
        <fullName evidence="1">Uncharacterized protein</fullName>
    </submittedName>
</protein>
<dbReference type="PROSITE" id="PS50096">
    <property type="entry name" value="IQ"/>
    <property type="match status" value="1"/>
</dbReference>
<accession>A0AA38HXS4</accession>
<dbReference type="Gene3D" id="1.20.5.1190">
    <property type="entry name" value="iswi atpase"/>
    <property type="match status" value="1"/>
</dbReference>
<sequence>MNEDEAAIVIQRRFRRHLEENRAKTKAPTLTRVDQNCNKLPDDEKLQAKRVLEEVNLFYRKLNSNLRKKEEIRKLCANIDEISSDLKAIKKLEQCKELETSFCDSGIMEKIKERHKEQIRRCNLKWWEKLDIHENV</sequence>
<dbReference type="Proteomes" id="UP001168821">
    <property type="component" value="Unassembled WGS sequence"/>
</dbReference>
<keyword evidence="2" id="KW-1185">Reference proteome</keyword>
<comment type="caution">
    <text evidence="1">The sequence shown here is derived from an EMBL/GenBank/DDBJ whole genome shotgun (WGS) entry which is preliminary data.</text>
</comment>
<reference evidence="1" key="1">
    <citation type="journal article" date="2023" name="G3 (Bethesda)">
        <title>Whole genome assemblies of Zophobas morio and Tenebrio molitor.</title>
        <authorList>
            <person name="Kaur S."/>
            <person name="Stinson S.A."/>
            <person name="diCenzo G.C."/>
        </authorList>
    </citation>
    <scope>NUCLEOTIDE SEQUENCE</scope>
    <source>
        <strain evidence="1">QUZm001</strain>
    </source>
</reference>